<dbReference type="EMBL" id="JBFTWV010000021">
    <property type="protein sequence ID" value="KAL2797079.1"/>
    <property type="molecule type" value="Genomic_DNA"/>
</dbReference>
<gene>
    <name evidence="1" type="ORF">BJX66DRAFT_298184</name>
</gene>
<evidence type="ECO:0000313" key="1">
    <source>
        <dbReference type="EMBL" id="KAL2797079.1"/>
    </source>
</evidence>
<name>A0ABR4GDG0_9EURO</name>
<organism evidence="1 2">
    <name type="scientific">Aspergillus keveii</name>
    <dbReference type="NCBI Taxonomy" id="714993"/>
    <lineage>
        <taxon>Eukaryota</taxon>
        <taxon>Fungi</taxon>
        <taxon>Dikarya</taxon>
        <taxon>Ascomycota</taxon>
        <taxon>Pezizomycotina</taxon>
        <taxon>Eurotiomycetes</taxon>
        <taxon>Eurotiomycetidae</taxon>
        <taxon>Eurotiales</taxon>
        <taxon>Aspergillaceae</taxon>
        <taxon>Aspergillus</taxon>
        <taxon>Aspergillus subgen. Nidulantes</taxon>
    </lineage>
</organism>
<comment type="caution">
    <text evidence="1">The sequence shown here is derived from an EMBL/GenBank/DDBJ whole genome shotgun (WGS) entry which is preliminary data.</text>
</comment>
<proteinExistence type="predicted"/>
<reference evidence="1 2" key="1">
    <citation type="submission" date="2024-07" db="EMBL/GenBank/DDBJ databases">
        <title>Section-level genome sequencing and comparative genomics of Aspergillus sections Usti and Cavernicolus.</title>
        <authorList>
            <consortium name="Lawrence Berkeley National Laboratory"/>
            <person name="Nybo J.L."/>
            <person name="Vesth T.C."/>
            <person name="Theobald S."/>
            <person name="Frisvad J.C."/>
            <person name="Larsen T.O."/>
            <person name="Kjaerboelling I."/>
            <person name="Rothschild-Mancinelli K."/>
            <person name="Lyhne E.K."/>
            <person name="Kogle M.E."/>
            <person name="Barry K."/>
            <person name="Clum A."/>
            <person name="Na H."/>
            <person name="Ledsgaard L."/>
            <person name="Lin J."/>
            <person name="Lipzen A."/>
            <person name="Kuo A."/>
            <person name="Riley R."/>
            <person name="Mondo S."/>
            <person name="Labutti K."/>
            <person name="Haridas S."/>
            <person name="Pangalinan J."/>
            <person name="Salamov A.A."/>
            <person name="Simmons B.A."/>
            <person name="Magnuson J.K."/>
            <person name="Chen J."/>
            <person name="Drula E."/>
            <person name="Henrissat B."/>
            <person name="Wiebenga A."/>
            <person name="Lubbers R.J."/>
            <person name="Gomes A.C."/>
            <person name="Makela M.R."/>
            <person name="Stajich J."/>
            <person name="Grigoriev I.V."/>
            <person name="Mortensen U.H."/>
            <person name="De Vries R.P."/>
            <person name="Baker S.E."/>
            <person name="Andersen M.R."/>
        </authorList>
    </citation>
    <scope>NUCLEOTIDE SEQUENCE [LARGE SCALE GENOMIC DNA]</scope>
    <source>
        <strain evidence="1 2">CBS 209.92</strain>
    </source>
</reference>
<evidence type="ECO:0000313" key="2">
    <source>
        <dbReference type="Proteomes" id="UP001610563"/>
    </source>
</evidence>
<keyword evidence="2" id="KW-1185">Reference proteome</keyword>
<sequence>MHPLCRIKISANRIASFLQHSRPKYRYQRSLSHLTDWSRPLFTWPVKTPRYSLPFIPCGMWDKDWPKDTRPQEGHAKAIPYLYAPLPDDPLPSDIHKDLLLLYAAYTGNIDRYARLRDPNSWIRHEFECVVHGIYHSTTFAK</sequence>
<accession>A0ABR4GDG0</accession>
<dbReference type="Proteomes" id="UP001610563">
    <property type="component" value="Unassembled WGS sequence"/>
</dbReference>
<protein>
    <submittedName>
        <fullName evidence="1">Uncharacterized protein</fullName>
    </submittedName>
</protein>